<dbReference type="InterPro" id="IPR001711">
    <property type="entry name" value="PLipase_C_Pinositol-sp_Y"/>
</dbReference>
<dbReference type="EC" id="3.1.4.11" evidence="2"/>
<keyword evidence="2" id="KW-0442">Lipid degradation</keyword>
<dbReference type="STRING" id="644358.A0A0C4DSW4"/>
<evidence type="ECO:0000313" key="7">
    <source>
        <dbReference type="Proteomes" id="UP000011715"/>
    </source>
</evidence>
<dbReference type="PRINTS" id="PR00390">
    <property type="entry name" value="PHPHLIPASEC"/>
</dbReference>
<sequence>MRTAFPIQQYRAGGGHPSAERNGIQDRLDESFLGHYSKVFARYSGPSGKWTRDQVAVFMQHVQLEDANGPAGFLAEKDELEFSEFLQYMISPLGNAMEMASPQDLSWPLNNYYISSSHNTYLTGNQLSSNASTDAYKDVLLRGCRCIEIDVWDGEMLYIPDPKDRKDGDEPAEEGPQKLGRRERMVIKLVKWTLEKLEKFEKNGGVDHEVKTIDERLNDILAYEPRVLHGFTLTKEVSFRSVCQVVKEYAFATTDLPLIVSLEVHCSPVQQEVMVDIMEEAWGQLLLPAPESPPTSLPSPNELRGKILVKVGYVPEEGGPAQDDDSMLEMAEDDRGGGAKKARKVKAHKTVPRLSRLGIYTRGVSLKSFSQPEATMPNHIFSLSEMAAAEVQQKHPVEFFEHNRNHLMRLYPGGMRVDSSNFNPVIFWRTGAQVVALNWQSWDAGMMINEGMFAGSDGYVLKPDGYRGSKHWAAPVRDDSQLPHKTFERVAITILAGQNIPLLSRHDKPANFIPYVKVSLHTEPHVFDGVKQQEGGQARPEVEYRGQTERRKGTSPDFEAEVIEFQNVEGVLPELTFLTLVVMNDVVGPDVMAAWACIRLDRLRPGYRFVRLMDKNGLPSKGILLIKTDIVEAPSGPVELGGGRGHGS</sequence>
<dbReference type="PANTHER" id="PTHR10336">
    <property type="entry name" value="PHOSPHOINOSITIDE-SPECIFIC PHOSPHOLIPASE C FAMILY PROTEIN"/>
    <property type="match status" value="1"/>
</dbReference>
<keyword evidence="2" id="KW-0378">Hydrolase</keyword>
<reference evidence="7" key="2">
    <citation type="submission" date="2010-05" db="EMBL/GenBank/DDBJ databases">
        <title>The genome sequence of Magnaporthe poae strain ATCC 64411.</title>
        <authorList>
            <person name="Ma L.-J."/>
            <person name="Dead R."/>
            <person name="Young S."/>
            <person name="Zeng Q."/>
            <person name="Koehrsen M."/>
            <person name="Alvarado L."/>
            <person name="Berlin A."/>
            <person name="Chapman S.B."/>
            <person name="Chen Z."/>
            <person name="Freedman E."/>
            <person name="Gellesch M."/>
            <person name="Goldberg J."/>
            <person name="Griggs A."/>
            <person name="Gujja S."/>
            <person name="Heilman E.R."/>
            <person name="Heiman D."/>
            <person name="Hepburn T."/>
            <person name="Howarth C."/>
            <person name="Jen D."/>
            <person name="Larson L."/>
            <person name="Mehta T."/>
            <person name="Neiman D."/>
            <person name="Pearson M."/>
            <person name="Roberts A."/>
            <person name="Saif S."/>
            <person name="Shea T."/>
            <person name="Shenoy N."/>
            <person name="Sisk P."/>
            <person name="Stolte C."/>
            <person name="Sykes S."/>
            <person name="Walk T."/>
            <person name="White J."/>
            <person name="Yandava C."/>
            <person name="Haas B."/>
            <person name="Nusbaum C."/>
            <person name="Birren B."/>
        </authorList>
    </citation>
    <scope>NUCLEOTIDE SEQUENCE [LARGE SCALE GENOMIC DNA]</scope>
    <source>
        <strain evidence="7">ATCC 64411 / 73-15</strain>
    </source>
</reference>
<keyword evidence="2" id="KW-0443">Lipid metabolism</keyword>
<dbReference type="SMART" id="SM00149">
    <property type="entry name" value="PLCYc"/>
    <property type="match status" value="1"/>
</dbReference>
<protein>
    <recommendedName>
        <fullName evidence="2">Phosphoinositide phospholipase C</fullName>
        <ecNumber evidence="2">3.1.4.11</ecNumber>
    </recommendedName>
</protein>
<reference evidence="6" key="4">
    <citation type="journal article" date="2015" name="G3 (Bethesda)">
        <title>Genome sequences of three phytopathogenic species of the Magnaporthaceae family of fungi.</title>
        <authorList>
            <person name="Okagaki L.H."/>
            <person name="Nunes C.C."/>
            <person name="Sailsbery J."/>
            <person name="Clay B."/>
            <person name="Brown D."/>
            <person name="John T."/>
            <person name="Oh Y."/>
            <person name="Young N."/>
            <person name="Fitzgerald M."/>
            <person name="Haas B.J."/>
            <person name="Zeng Q."/>
            <person name="Young S."/>
            <person name="Adiconis X."/>
            <person name="Fan L."/>
            <person name="Levin J.Z."/>
            <person name="Mitchell T.K."/>
            <person name="Okubara P.A."/>
            <person name="Farman M.L."/>
            <person name="Kohn L.M."/>
            <person name="Birren B."/>
            <person name="Ma L.-J."/>
            <person name="Dean R.A."/>
        </authorList>
    </citation>
    <scope>NUCLEOTIDE SEQUENCE</scope>
    <source>
        <strain evidence="6">ATCC 64411 / 73-15</strain>
    </source>
</reference>
<dbReference type="PROSITE" id="PS50008">
    <property type="entry name" value="PIPLC_Y_DOMAIN"/>
    <property type="match status" value="1"/>
</dbReference>
<dbReference type="OrthoDB" id="269822at2759"/>
<dbReference type="Gene3D" id="3.20.20.190">
    <property type="entry name" value="Phosphatidylinositol (PI) phosphodiesterase"/>
    <property type="match status" value="1"/>
</dbReference>
<dbReference type="SUPFAM" id="SSF51695">
    <property type="entry name" value="PLC-like phosphodiesterases"/>
    <property type="match status" value="1"/>
</dbReference>
<dbReference type="VEuPathDB" id="FungiDB:MAPG_03007"/>
<dbReference type="Pfam" id="PF00387">
    <property type="entry name" value="PI-PLC-Y"/>
    <property type="match status" value="1"/>
</dbReference>
<dbReference type="GO" id="GO:0048015">
    <property type="term" value="P:phosphatidylinositol-mediated signaling"/>
    <property type="evidence" value="ECO:0007669"/>
    <property type="project" value="TreeGrafter"/>
</dbReference>
<accession>A0A0C4DSW4</accession>
<dbReference type="Gene3D" id="2.60.40.150">
    <property type="entry name" value="C2 domain"/>
    <property type="match status" value="1"/>
</dbReference>
<keyword evidence="7" id="KW-1185">Reference proteome</keyword>
<feature type="region of interest" description="Disordered" evidence="3">
    <location>
        <begin position="533"/>
        <end position="555"/>
    </location>
</feature>
<dbReference type="Pfam" id="PF00388">
    <property type="entry name" value="PI-PLC-X"/>
    <property type="match status" value="1"/>
</dbReference>
<dbReference type="EMBL" id="ADBL01000728">
    <property type="status" value="NOT_ANNOTATED_CDS"/>
    <property type="molecule type" value="Genomic_DNA"/>
</dbReference>
<evidence type="ECO:0000256" key="1">
    <source>
        <dbReference type="ARBA" id="ARBA00023224"/>
    </source>
</evidence>
<reference evidence="5" key="1">
    <citation type="submission" date="2010-05" db="EMBL/GenBank/DDBJ databases">
        <title>The Genome Sequence of Magnaporthe poae strain ATCC 64411.</title>
        <authorList>
            <consortium name="The Broad Institute Genome Sequencing Platform"/>
            <consortium name="Broad Institute Genome Sequencing Center for Infectious Disease"/>
            <person name="Ma L.-J."/>
            <person name="Dead R."/>
            <person name="Young S."/>
            <person name="Zeng Q."/>
            <person name="Koehrsen M."/>
            <person name="Alvarado L."/>
            <person name="Berlin A."/>
            <person name="Chapman S.B."/>
            <person name="Chen Z."/>
            <person name="Freedman E."/>
            <person name="Gellesch M."/>
            <person name="Goldberg J."/>
            <person name="Griggs A."/>
            <person name="Gujja S."/>
            <person name="Heilman E.R."/>
            <person name="Heiman D."/>
            <person name="Hepburn T."/>
            <person name="Howarth C."/>
            <person name="Jen D."/>
            <person name="Larson L."/>
            <person name="Mehta T."/>
            <person name="Neiman D."/>
            <person name="Pearson M."/>
            <person name="Roberts A."/>
            <person name="Saif S."/>
            <person name="Shea T."/>
            <person name="Shenoy N."/>
            <person name="Sisk P."/>
            <person name="Stolte C."/>
            <person name="Sykes S."/>
            <person name="Walk T."/>
            <person name="White J."/>
            <person name="Yandava C."/>
            <person name="Haas B."/>
            <person name="Nusbaum C."/>
            <person name="Birren B."/>
        </authorList>
    </citation>
    <scope>NUCLEOTIDE SEQUENCE</scope>
    <source>
        <strain evidence="5">ATCC 64411</strain>
    </source>
</reference>
<dbReference type="Proteomes" id="UP000011715">
    <property type="component" value="Unassembled WGS sequence"/>
</dbReference>
<comment type="catalytic activity">
    <reaction evidence="2">
        <text>a 1,2-diacyl-sn-glycero-3-phospho-(1D-myo-inositol-4,5-bisphosphate) + H2O = 1D-myo-inositol 1,4,5-trisphosphate + a 1,2-diacyl-sn-glycerol + H(+)</text>
        <dbReference type="Rhea" id="RHEA:33179"/>
        <dbReference type="ChEBI" id="CHEBI:15377"/>
        <dbReference type="ChEBI" id="CHEBI:15378"/>
        <dbReference type="ChEBI" id="CHEBI:17815"/>
        <dbReference type="ChEBI" id="CHEBI:58456"/>
        <dbReference type="ChEBI" id="CHEBI:203600"/>
        <dbReference type="EC" id="3.1.4.11"/>
    </reaction>
</comment>
<dbReference type="CDD" id="cd08558">
    <property type="entry name" value="PI-PLCc_eukaryota"/>
    <property type="match status" value="1"/>
</dbReference>
<reference evidence="6" key="5">
    <citation type="submission" date="2015-06" db="UniProtKB">
        <authorList>
            <consortium name="EnsemblFungi"/>
        </authorList>
    </citation>
    <scope>IDENTIFICATION</scope>
    <source>
        <strain evidence="6">ATCC 64411</strain>
    </source>
</reference>
<evidence type="ECO:0000313" key="5">
    <source>
        <dbReference type="EMBL" id="KLU83958.1"/>
    </source>
</evidence>
<dbReference type="SUPFAM" id="SSF49562">
    <property type="entry name" value="C2 domain (Calcium/lipid-binding domain, CaLB)"/>
    <property type="match status" value="1"/>
</dbReference>
<dbReference type="InterPro" id="IPR056584">
    <property type="entry name" value="EF-hand_15"/>
</dbReference>
<name>A0A0C4DSW4_MAGP6</name>
<evidence type="ECO:0000259" key="4">
    <source>
        <dbReference type="PROSITE" id="PS50008"/>
    </source>
</evidence>
<proteinExistence type="predicted"/>
<gene>
    <name evidence="5" type="ORF">MAPG_03007</name>
</gene>
<dbReference type="InterPro" id="IPR017946">
    <property type="entry name" value="PLC-like_Pdiesterase_TIM-brl"/>
</dbReference>
<reference evidence="5" key="3">
    <citation type="submission" date="2011-03" db="EMBL/GenBank/DDBJ databases">
        <title>Annotation of Magnaporthe poae ATCC 64411.</title>
        <authorList>
            <person name="Ma L.-J."/>
            <person name="Dead R."/>
            <person name="Young S.K."/>
            <person name="Zeng Q."/>
            <person name="Gargeya S."/>
            <person name="Fitzgerald M."/>
            <person name="Haas B."/>
            <person name="Abouelleil A."/>
            <person name="Alvarado L."/>
            <person name="Arachchi H.M."/>
            <person name="Berlin A."/>
            <person name="Brown A."/>
            <person name="Chapman S.B."/>
            <person name="Chen Z."/>
            <person name="Dunbar C."/>
            <person name="Freedman E."/>
            <person name="Gearin G."/>
            <person name="Gellesch M."/>
            <person name="Goldberg J."/>
            <person name="Griggs A."/>
            <person name="Gujja S."/>
            <person name="Heiman D."/>
            <person name="Howarth C."/>
            <person name="Larson L."/>
            <person name="Lui A."/>
            <person name="MacDonald P.J.P."/>
            <person name="Mehta T."/>
            <person name="Montmayeur A."/>
            <person name="Murphy C."/>
            <person name="Neiman D."/>
            <person name="Pearson M."/>
            <person name="Priest M."/>
            <person name="Roberts A."/>
            <person name="Saif S."/>
            <person name="Shea T."/>
            <person name="Shenoy N."/>
            <person name="Sisk P."/>
            <person name="Stolte C."/>
            <person name="Sykes S."/>
            <person name="Yandava C."/>
            <person name="Wortman J."/>
            <person name="Nusbaum C."/>
            <person name="Birren B."/>
        </authorList>
    </citation>
    <scope>NUCLEOTIDE SEQUENCE</scope>
    <source>
        <strain evidence="5">ATCC 64411</strain>
    </source>
</reference>
<feature type="domain" description="PI-PLC Y-box" evidence="4">
    <location>
        <begin position="354"/>
        <end position="467"/>
    </location>
</feature>
<dbReference type="InterPro" id="IPR035892">
    <property type="entry name" value="C2_domain_sf"/>
</dbReference>
<dbReference type="eggNOG" id="KOG0169">
    <property type="taxonomic scope" value="Eukaryota"/>
</dbReference>
<evidence type="ECO:0000256" key="3">
    <source>
        <dbReference type="SAM" id="MobiDB-lite"/>
    </source>
</evidence>
<dbReference type="CDD" id="cd00275">
    <property type="entry name" value="C2_PLC_like"/>
    <property type="match status" value="1"/>
</dbReference>
<dbReference type="InterPro" id="IPR001192">
    <property type="entry name" value="PI-PLC_fam"/>
</dbReference>
<dbReference type="PROSITE" id="PS50007">
    <property type="entry name" value="PIPLC_X_DOMAIN"/>
    <property type="match status" value="1"/>
</dbReference>
<dbReference type="EnsemblFungi" id="MAPG_03007T0">
    <property type="protein sequence ID" value="MAPG_03007T0"/>
    <property type="gene ID" value="MAPG_03007"/>
</dbReference>
<evidence type="ECO:0000256" key="2">
    <source>
        <dbReference type="RuleBase" id="RU361133"/>
    </source>
</evidence>
<dbReference type="SMART" id="SM00148">
    <property type="entry name" value="PLCXc"/>
    <property type="match status" value="1"/>
</dbReference>
<dbReference type="InterPro" id="IPR000909">
    <property type="entry name" value="PLipase_C_PInositol-sp_X_dom"/>
</dbReference>
<dbReference type="InterPro" id="IPR000008">
    <property type="entry name" value="C2_dom"/>
</dbReference>
<evidence type="ECO:0000313" key="6">
    <source>
        <dbReference type="EnsemblFungi" id="MAPG_03007T0"/>
    </source>
</evidence>
<dbReference type="Pfam" id="PF23617">
    <property type="entry name" value="EF-hand_15"/>
    <property type="match status" value="1"/>
</dbReference>
<dbReference type="PANTHER" id="PTHR10336:SF82">
    <property type="entry name" value="PHOSPHOINOSITIDE PHOSPHOLIPASE C"/>
    <property type="match status" value="1"/>
</dbReference>
<dbReference type="EMBL" id="GL876967">
    <property type="protein sequence ID" value="KLU83958.1"/>
    <property type="molecule type" value="Genomic_DNA"/>
</dbReference>
<keyword evidence="1" id="KW-0807">Transducer</keyword>
<dbReference type="SMART" id="SM00239">
    <property type="entry name" value="C2"/>
    <property type="match status" value="1"/>
</dbReference>
<dbReference type="GO" id="GO:0051209">
    <property type="term" value="P:release of sequestered calcium ion into cytosol"/>
    <property type="evidence" value="ECO:0007669"/>
    <property type="project" value="TreeGrafter"/>
</dbReference>
<dbReference type="OMA" id="WAMNKFD"/>
<dbReference type="GO" id="GO:0004435">
    <property type="term" value="F:phosphatidylinositol-4,5-bisphosphate phospholipase C activity"/>
    <property type="evidence" value="ECO:0007669"/>
    <property type="project" value="UniProtKB-EC"/>
</dbReference>
<feature type="compositionally biased region" description="Basic and acidic residues" evidence="3">
    <location>
        <begin position="540"/>
        <end position="554"/>
    </location>
</feature>
<dbReference type="AlphaFoldDB" id="A0A0C4DSW4"/>
<organism evidence="6 7">
    <name type="scientific">Magnaporthiopsis poae (strain ATCC 64411 / 73-15)</name>
    <name type="common">Kentucky bluegrass fungus</name>
    <name type="synonym">Magnaporthe poae</name>
    <dbReference type="NCBI Taxonomy" id="644358"/>
    <lineage>
        <taxon>Eukaryota</taxon>
        <taxon>Fungi</taxon>
        <taxon>Dikarya</taxon>
        <taxon>Ascomycota</taxon>
        <taxon>Pezizomycotina</taxon>
        <taxon>Sordariomycetes</taxon>
        <taxon>Sordariomycetidae</taxon>
        <taxon>Magnaporthales</taxon>
        <taxon>Magnaporthaceae</taxon>
        <taxon>Magnaporthiopsis</taxon>
    </lineage>
</organism>
<dbReference type="GO" id="GO:0016042">
    <property type="term" value="P:lipid catabolic process"/>
    <property type="evidence" value="ECO:0007669"/>
    <property type="project" value="UniProtKB-KW"/>
</dbReference>